<proteinExistence type="predicted"/>
<evidence type="ECO:0000313" key="2">
    <source>
        <dbReference type="EMBL" id="SDU90154.1"/>
    </source>
</evidence>
<dbReference type="RefSeq" id="WP_197680670.1">
    <property type="nucleotide sequence ID" value="NZ_LT629799.1"/>
</dbReference>
<accession>A0A1H2MAN0</accession>
<dbReference type="EMBL" id="LT629799">
    <property type="protein sequence ID" value="SDU90154.1"/>
    <property type="molecule type" value="Genomic_DNA"/>
</dbReference>
<dbReference type="PANTHER" id="PTHR13136:SF11">
    <property type="entry name" value="TESTIS-EXPRESSED PROTEIN 30"/>
    <property type="match status" value="1"/>
</dbReference>
<dbReference type="InterPro" id="IPR029058">
    <property type="entry name" value="AB_hydrolase_fold"/>
</dbReference>
<dbReference type="InterPro" id="IPR026555">
    <property type="entry name" value="NSL3/Tex30"/>
</dbReference>
<dbReference type="Pfam" id="PF20408">
    <property type="entry name" value="Abhydrolase_11"/>
    <property type="match status" value="1"/>
</dbReference>
<dbReference type="Proteomes" id="UP000198825">
    <property type="component" value="Chromosome I"/>
</dbReference>
<dbReference type="AlphaFoldDB" id="A0A1H2MAN0"/>
<dbReference type="SUPFAM" id="SSF53474">
    <property type="entry name" value="alpha/beta-Hydrolases"/>
    <property type="match status" value="1"/>
</dbReference>
<organism evidence="2 3">
    <name type="scientific">Microlunatus sagamiharensis</name>
    <dbReference type="NCBI Taxonomy" id="546874"/>
    <lineage>
        <taxon>Bacteria</taxon>
        <taxon>Bacillati</taxon>
        <taxon>Actinomycetota</taxon>
        <taxon>Actinomycetes</taxon>
        <taxon>Propionibacteriales</taxon>
        <taxon>Propionibacteriaceae</taxon>
        <taxon>Microlunatus</taxon>
    </lineage>
</organism>
<feature type="domain" description="KANL3/Tex30 alpha/beta hydrolase-like" evidence="1">
    <location>
        <begin position="30"/>
        <end position="212"/>
    </location>
</feature>
<dbReference type="PANTHER" id="PTHR13136">
    <property type="entry name" value="TESTIS DEVELOPMENT PROTEIN PRTD"/>
    <property type="match status" value="1"/>
</dbReference>
<name>A0A1H2MAN0_9ACTN</name>
<reference evidence="3" key="1">
    <citation type="submission" date="2016-10" db="EMBL/GenBank/DDBJ databases">
        <authorList>
            <person name="Varghese N."/>
            <person name="Submissions S."/>
        </authorList>
    </citation>
    <scope>NUCLEOTIDE SEQUENCE [LARGE SCALE GENOMIC DNA]</scope>
    <source>
        <strain evidence="3">DSM 21743</strain>
    </source>
</reference>
<sequence>MVRGVDRVVEVATPQGPGRLHVREAADPSAVLALGHGAGGGVDAPDLVALADRLPDEGVTVLRHEQPWRVAGRKVAVRPPLLDEAWLAALRDVGAALGPGLPLVLGGRSAGARVACRTASALGAAGVVCLAFPLHPPGRPERSRLEELLLPDVPRLVLQGGRDTFGPATEVREALAGAGGDAVGAGGVRVVELPGADHGGRVPRAAVPTAADLRGLLVREVGAFVADLATGRGIPA</sequence>
<dbReference type="InterPro" id="IPR046879">
    <property type="entry name" value="KANL3/Tex30_Abhydrolase"/>
</dbReference>
<dbReference type="Gene3D" id="3.40.50.1820">
    <property type="entry name" value="alpha/beta hydrolase"/>
    <property type="match status" value="1"/>
</dbReference>
<keyword evidence="3" id="KW-1185">Reference proteome</keyword>
<gene>
    <name evidence="2" type="ORF">SAMN04488544_1689</name>
</gene>
<protein>
    <recommendedName>
        <fullName evidence="1">KANL3/Tex30 alpha/beta hydrolase-like domain-containing protein</fullName>
    </recommendedName>
</protein>
<dbReference type="STRING" id="546874.SAMN04488544_1689"/>
<evidence type="ECO:0000259" key="1">
    <source>
        <dbReference type="Pfam" id="PF20408"/>
    </source>
</evidence>
<evidence type="ECO:0000313" key="3">
    <source>
        <dbReference type="Proteomes" id="UP000198825"/>
    </source>
</evidence>